<evidence type="ECO:0000256" key="4">
    <source>
        <dbReference type="ARBA" id="ARBA00022723"/>
    </source>
</evidence>
<dbReference type="GeneID" id="28940018"/>
<dbReference type="GO" id="GO:0005743">
    <property type="term" value="C:mitochondrial inner membrane"/>
    <property type="evidence" value="ECO:0007669"/>
    <property type="project" value="EnsemblFungi"/>
</dbReference>
<evidence type="ECO:0000256" key="1">
    <source>
        <dbReference type="ARBA" id="ARBA00001946"/>
    </source>
</evidence>
<dbReference type="SMART" id="SM00477">
    <property type="entry name" value="NUC"/>
    <property type="match status" value="1"/>
</dbReference>
<dbReference type="PANTHER" id="PTHR13966:SF5">
    <property type="entry name" value="ENDONUCLEASE G, MITOCHONDRIAL"/>
    <property type="match status" value="1"/>
</dbReference>
<dbReference type="PROSITE" id="PS01070">
    <property type="entry name" value="NUCLEASE_NON_SPEC"/>
    <property type="match status" value="1"/>
</dbReference>
<keyword evidence="11" id="KW-0472">Membrane</keyword>
<organism evidence="14 15">
    <name type="scientific">Pneumocystis jirovecii (strain RU7)</name>
    <name type="common">Human pneumocystis pneumonia agent</name>
    <dbReference type="NCBI Taxonomy" id="1408657"/>
    <lineage>
        <taxon>Eukaryota</taxon>
        <taxon>Fungi</taxon>
        <taxon>Dikarya</taxon>
        <taxon>Ascomycota</taxon>
        <taxon>Taphrinomycotina</taxon>
        <taxon>Pneumocystomycetes</taxon>
        <taxon>Pneumocystaceae</taxon>
        <taxon>Pneumocystis</taxon>
    </lineage>
</organism>
<keyword evidence="7" id="KW-0460">Magnesium</keyword>
<evidence type="ECO:0000256" key="2">
    <source>
        <dbReference type="ARBA" id="ARBA00010052"/>
    </source>
</evidence>
<evidence type="ECO:0000313" key="14">
    <source>
        <dbReference type="EMBL" id="KTW30948.1"/>
    </source>
</evidence>
<evidence type="ECO:0000256" key="10">
    <source>
        <dbReference type="RuleBase" id="RU366055"/>
    </source>
</evidence>
<dbReference type="EC" id="3.1.30.-" evidence="10"/>
<dbReference type="InterPro" id="IPR020821">
    <property type="entry name" value="ENPP1-3/EXOG-like_nuc-like"/>
</dbReference>
<dbReference type="SMART" id="SM00892">
    <property type="entry name" value="Endonuclease_NS"/>
    <property type="match status" value="1"/>
</dbReference>
<evidence type="ECO:0000256" key="6">
    <source>
        <dbReference type="ARBA" id="ARBA00022801"/>
    </source>
</evidence>
<dbReference type="SMR" id="A0A0W4ZRF7"/>
<dbReference type="RefSeq" id="XP_018229938.1">
    <property type="nucleotide sequence ID" value="XM_018373763.1"/>
</dbReference>
<sequence length="313" mass="35792">MIKDKRNLIGLFSIGVLSGGIITFSSIYLLNKQFIKVPNTIESEPRIPNYGSKSPVNPPGLYQYSNPRPISDCLVRKGYISYYDRRLKVPAWVLVHITPTSLKTIHGNRKYSKFKEDSYIPEKFRAKLSDYFKSGYDRGHLAPAANAKFSQEALDETFYLTNIAPQVGEGFNRNYWERFESFCRDLTSNYTSVYLVIGPLYLPKKDPDGKWRVSYEMIGSPPNVAVPTHFFTVIYAENDSRKDSVAIGSFVFPNAKIDDNTKLTDFIVPISAIERASGLDFEYKSTKKQKELCKEVNCATKQYILKKYDIQNI</sequence>
<keyword evidence="11" id="KW-1133">Transmembrane helix</keyword>
<dbReference type="CDD" id="cd00091">
    <property type="entry name" value="NUC"/>
    <property type="match status" value="1"/>
</dbReference>
<dbReference type="GO" id="GO:0006309">
    <property type="term" value="P:apoptotic DNA fragmentation"/>
    <property type="evidence" value="ECO:0007669"/>
    <property type="project" value="EnsemblFungi"/>
</dbReference>
<gene>
    <name evidence="14" type="ORF">T551_01500</name>
</gene>
<dbReference type="GO" id="GO:0005829">
    <property type="term" value="C:cytosol"/>
    <property type="evidence" value="ECO:0007669"/>
    <property type="project" value="EnsemblFungi"/>
</dbReference>
<dbReference type="GO" id="GO:0006401">
    <property type="term" value="P:RNA catabolic process"/>
    <property type="evidence" value="ECO:0007669"/>
    <property type="project" value="EnsemblFungi"/>
</dbReference>
<dbReference type="Proteomes" id="UP000053447">
    <property type="component" value="Unassembled WGS sequence"/>
</dbReference>
<keyword evidence="15" id="KW-1185">Reference proteome</keyword>
<dbReference type="GO" id="GO:0006310">
    <property type="term" value="P:DNA recombination"/>
    <property type="evidence" value="ECO:0007669"/>
    <property type="project" value="EnsemblFungi"/>
</dbReference>
<evidence type="ECO:0000313" key="15">
    <source>
        <dbReference type="Proteomes" id="UP000053447"/>
    </source>
</evidence>
<feature type="active site" description="Proton acceptor" evidence="8">
    <location>
        <position position="140"/>
    </location>
</feature>
<evidence type="ECO:0000256" key="9">
    <source>
        <dbReference type="PIRSR" id="PIRSR640255-2"/>
    </source>
</evidence>
<dbReference type="InterPro" id="IPR040255">
    <property type="entry name" value="Non-specific_endonuclease"/>
</dbReference>
<comment type="cofactor">
    <cofactor evidence="1 10">
        <name>Mg(2+)</name>
        <dbReference type="ChEBI" id="CHEBI:18420"/>
    </cofactor>
</comment>
<comment type="similarity">
    <text evidence="2 10">Belongs to the DNA/RNA non-specific endonuclease family.</text>
</comment>
<dbReference type="EMBL" id="LFWA01000006">
    <property type="protein sequence ID" value="KTW30948.1"/>
    <property type="molecule type" value="Genomic_DNA"/>
</dbReference>
<dbReference type="GO" id="GO:0000014">
    <property type="term" value="F:single-stranded DNA endodeoxyribonuclease activity"/>
    <property type="evidence" value="ECO:0007669"/>
    <property type="project" value="EnsemblFungi"/>
</dbReference>
<reference evidence="15" key="1">
    <citation type="journal article" date="2016" name="Nat. Commun.">
        <title>Genome analysis of three Pneumocystis species reveals adaptation mechanisms to life exclusively in mammalian hosts.</title>
        <authorList>
            <person name="Ma L."/>
            <person name="Chen Z."/>
            <person name="Huang D.W."/>
            <person name="Kutty G."/>
            <person name="Ishihara M."/>
            <person name="Wang H."/>
            <person name="Abouelleil A."/>
            <person name="Bishop L."/>
            <person name="Davey E."/>
            <person name="Deng R."/>
            <person name="Deng X."/>
            <person name="Fan L."/>
            <person name="Fantoni G."/>
            <person name="Fitzgerald M."/>
            <person name="Gogineni E."/>
            <person name="Goldberg J.M."/>
            <person name="Handley G."/>
            <person name="Hu X."/>
            <person name="Huber C."/>
            <person name="Jiao X."/>
            <person name="Jones K."/>
            <person name="Levin J.Z."/>
            <person name="Liu Y."/>
            <person name="Macdonald P."/>
            <person name="Melnikov A."/>
            <person name="Raley C."/>
            <person name="Sassi M."/>
            <person name="Sherman B.T."/>
            <person name="Song X."/>
            <person name="Sykes S."/>
            <person name="Tran B."/>
            <person name="Walsh L."/>
            <person name="Xia Y."/>
            <person name="Yang J."/>
            <person name="Young S."/>
            <person name="Zeng Q."/>
            <person name="Zheng X."/>
            <person name="Stephens R."/>
            <person name="Nusbaum C."/>
            <person name="Birren B.W."/>
            <person name="Azadi P."/>
            <person name="Lempicki R.A."/>
            <person name="Cuomo C.A."/>
            <person name="Kovacs J.A."/>
        </authorList>
    </citation>
    <scope>NUCLEOTIDE SEQUENCE [LARGE SCALE GENOMIC DNA]</scope>
    <source>
        <strain evidence="15">RU7</strain>
    </source>
</reference>
<dbReference type="GO" id="GO:0005634">
    <property type="term" value="C:nucleus"/>
    <property type="evidence" value="ECO:0007669"/>
    <property type="project" value="EnsemblFungi"/>
</dbReference>
<dbReference type="SUPFAM" id="SSF54060">
    <property type="entry name" value="His-Me finger endonucleases"/>
    <property type="match status" value="1"/>
</dbReference>
<keyword evidence="5 10" id="KW-0255">Endonuclease</keyword>
<keyword evidence="4 9" id="KW-0479">Metal-binding</keyword>
<dbReference type="InterPro" id="IPR001604">
    <property type="entry name" value="Endo_G_ENPP1-like_dom"/>
</dbReference>
<dbReference type="GO" id="GO:0004529">
    <property type="term" value="F:DNA exonuclease activity"/>
    <property type="evidence" value="ECO:0007669"/>
    <property type="project" value="EnsemblFungi"/>
</dbReference>
<name>A0A0W4ZRF7_PNEJ7</name>
<dbReference type="Gene3D" id="3.40.570.10">
    <property type="entry name" value="Extracellular Endonuclease, subunit A"/>
    <property type="match status" value="1"/>
</dbReference>
<dbReference type="Pfam" id="PF01223">
    <property type="entry name" value="Endonuclease_NS"/>
    <property type="match status" value="1"/>
</dbReference>
<keyword evidence="11" id="KW-0812">Transmembrane</keyword>
<dbReference type="InterPro" id="IPR044929">
    <property type="entry name" value="DNA/RNA_non-sp_Endonuclease_sf"/>
</dbReference>
<evidence type="ECO:0000256" key="8">
    <source>
        <dbReference type="PIRSR" id="PIRSR640255-1"/>
    </source>
</evidence>
<proteinExistence type="inferred from homology"/>
<evidence type="ECO:0000256" key="5">
    <source>
        <dbReference type="ARBA" id="ARBA00022759"/>
    </source>
</evidence>
<comment type="caution">
    <text evidence="14">The sequence shown here is derived from an EMBL/GenBank/DDBJ whole genome shotgun (WGS) entry which is preliminary data.</text>
</comment>
<evidence type="ECO:0000256" key="11">
    <source>
        <dbReference type="SAM" id="Phobius"/>
    </source>
</evidence>
<evidence type="ECO:0000256" key="3">
    <source>
        <dbReference type="ARBA" id="ARBA00022722"/>
    </source>
</evidence>
<evidence type="ECO:0000256" key="7">
    <source>
        <dbReference type="ARBA" id="ARBA00022842"/>
    </source>
</evidence>
<dbReference type="GO" id="GO:0046872">
    <property type="term" value="F:metal ion binding"/>
    <property type="evidence" value="ECO:0007669"/>
    <property type="project" value="UniProtKB-KW"/>
</dbReference>
<dbReference type="VEuPathDB" id="FungiDB:T551_01500"/>
<keyword evidence="6 10" id="KW-0378">Hydrolase</keyword>
<feature type="binding site" evidence="9">
    <location>
        <position position="172"/>
    </location>
    <ligand>
        <name>Mg(2+)</name>
        <dbReference type="ChEBI" id="CHEBI:18420"/>
        <note>catalytic</note>
    </ligand>
</feature>
<dbReference type="STRING" id="1408657.A0A0W4ZRF7"/>
<dbReference type="GO" id="GO:0003676">
    <property type="term" value="F:nucleic acid binding"/>
    <property type="evidence" value="ECO:0007669"/>
    <property type="project" value="InterPro"/>
</dbReference>
<evidence type="ECO:0000259" key="12">
    <source>
        <dbReference type="SMART" id="SM00477"/>
    </source>
</evidence>
<dbReference type="PANTHER" id="PTHR13966">
    <property type="entry name" value="ENDONUCLEASE RELATED"/>
    <property type="match status" value="1"/>
</dbReference>
<dbReference type="AlphaFoldDB" id="A0A0W4ZRF7"/>
<dbReference type="GO" id="GO:0004521">
    <property type="term" value="F:RNA endonuclease activity"/>
    <property type="evidence" value="ECO:0007669"/>
    <property type="project" value="EnsemblFungi"/>
</dbReference>
<keyword evidence="3 10" id="KW-0540">Nuclease</keyword>
<dbReference type="OrthoDB" id="5418055at2759"/>
<feature type="transmembrane region" description="Helical" evidence="11">
    <location>
        <begin position="7"/>
        <end position="30"/>
    </location>
</feature>
<dbReference type="InterPro" id="IPR044925">
    <property type="entry name" value="His-Me_finger_sf"/>
</dbReference>
<feature type="domain" description="DNA/RNA non-specific endonuclease/pyrophosphatase/phosphodiesterase" evidence="13">
    <location>
        <begin position="75"/>
        <end position="288"/>
    </location>
</feature>
<dbReference type="GO" id="GO:0051607">
    <property type="term" value="P:defense response to virus"/>
    <property type="evidence" value="ECO:0007669"/>
    <property type="project" value="EnsemblFungi"/>
</dbReference>
<accession>A0A0W4ZRF7</accession>
<dbReference type="InterPro" id="IPR018524">
    <property type="entry name" value="DNA/RNA_endonuclease_AS"/>
</dbReference>
<evidence type="ECO:0000259" key="13">
    <source>
        <dbReference type="SMART" id="SM00892"/>
    </source>
</evidence>
<protein>
    <recommendedName>
        <fullName evidence="10">Endonuclease</fullName>
        <ecNumber evidence="10">3.1.30.-</ecNumber>
    </recommendedName>
</protein>
<feature type="domain" description="ENPP1-3/EXOG-like endonuclease/phosphodiesterase" evidence="12">
    <location>
        <begin position="76"/>
        <end position="288"/>
    </location>
</feature>